<proteinExistence type="predicted"/>
<dbReference type="PANTHER" id="PTHR35006">
    <property type="entry name" value="GLYOXALASE FAMILY PROTEIN (AFU_ORTHOLOGUE AFUA_5G14830)"/>
    <property type="match status" value="1"/>
</dbReference>
<dbReference type="SUPFAM" id="SSF54593">
    <property type="entry name" value="Glyoxalase/Bleomycin resistance protein/Dihydroxybiphenyl dioxygenase"/>
    <property type="match status" value="1"/>
</dbReference>
<dbReference type="Gene3D" id="3.10.180.10">
    <property type="entry name" value="2,3-Dihydroxybiphenyl 1,2-Dioxygenase, domain 1"/>
    <property type="match status" value="1"/>
</dbReference>
<feature type="domain" description="VOC" evidence="1">
    <location>
        <begin position="1"/>
        <end position="116"/>
    </location>
</feature>
<evidence type="ECO:0000313" key="3">
    <source>
        <dbReference type="Proteomes" id="UP000286100"/>
    </source>
</evidence>
<dbReference type="InterPro" id="IPR029068">
    <property type="entry name" value="Glyas_Bleomycin-R_OHBP_Dase"/>
</dbReference>
<dbReference type="AlphaFoldDB" id="A0A418WKB2"/>
<dbReference type="Pfam" id="PF00903">
    <property type="entry name" value="Glyoxalase"/>
    <property type="match status" value="1"/>
</dbReference>
<name>A0A418WKB2_9SPHN</name>
<dbReference type="InterPro" id="IPR037523">
    <property type="entry name" value="VOC_core"/>
</dbReference>
<gene>
    <name evidence="2" type="ORF">D3876_09595</name>
</gene>
<sequence>MIDHLEIRTRDMAASVRFYADLLAPLGYRLEVDGPAKGFGDGTTLDMFLVEGEPSSNVHYAFGAPDRPTVDRIYEVGRIAGHALDRAPALAPHIHPNYYAGYLRDPDDRLIEFVCHAAPD</sequence>
<evidence type="ECO:0000259" key="1">
    <source>
        <dbReference type="PROSITE" id="PS51819"/>
    </source>
</evidence>
<dbReference type="InterPro" id="IPR004360">
    <property type="entry name" value="Glyas_Fos-R_dOase_dom"/>
</dbReference>
<evidence type="ECO:0000313" key="2">
    <source>
        <dbReference type="EMBL" id="RJF90481.1"/>
    </source>
</evidence>
<dbReference type="PANTHER" id="PTHR35006:SF2">
    <property type="entry name" value="GLYOXALASE FAMILY PROTEIN (AFU_ORTHOLOGUE AFUA_5G14830)"/>
    <property type="match status" value="1"/>
</dbReference>
<dbReference type="RefSeq" id="WP_119761712.1">
    <property type="nucleotide sequence ID" value="NZ_QYUM01000003.1"/>
</dbReference>
<protein>
    <recommendedName>
        <fullName evidence="1">VOC domain-containing protein</fullName>
    </recommendedName>
</protein>
<comment type="caution">
    <text evidence="2">The sequence shown here is derived from an EMBL/GenBank/DDBJ whole genome shotgun (WGS) entry which is preliminary data.</text>
</comment>
<dbReference type="PROSITE" id="PS51819">
    <property type="entry name" value="VOC"/>
    <property type="match status" value="1"/>
</dbReference>
<dbReference type="EMBL" id="QYUM01000003">
    <property type="protein sequence ID" value="RJF90481.1"/>
    <property type="molecule type" value="Genomic_DNA"/>
</dbReference>
<reference evidence="2 3" key="1">
    <citation type="submission" date="2018-09" db="EMBL/GenBank/DDBJ databases">
        <authorList>
            <person name="Zhu H."/>
        </authorList>
    </citation>
    <scope>NUCLEOTIDE SEQUENCE [LARGE SCALE GENOMIC DNA]</scope>
    <source>
        <strain evidence="2 3">K2R01-6</strain>
    </source>
</reference>
<dbReference type="Proteomes" id="UP000286100">
    <property type="component" value="Unassembled WGS sequence"/>
</dbReference>
<keyword evidence="3" id="KW-1185">Reference proteome</keyword>
<organism evidence="2 3">
    <name type="scientific">Sphingomonas cavernae</name>
    <dbReference type="NCBI Taxonomy" id="2320861"/>
    <lineage>
        <taxon>Bacteria</taxon>
        <taxon>Pseudomonadati</taxon>
        <taxon>Pseudomonadota</taxon>
        <taxon>Alphaproteobacteria</taxon>
        <taxon>Sphingomonadales</taxon>
        <taxon>Sphingomonadaceae</taxon>
        <taxon>Sphingomonas</taxon>
    </lineage>
</organism>
<dbReference type="OrthoDB" id="9807407at2"/>
<accession>A0A418WKB2</accession>